<proteinExistence type="predicted"/>
<evidence type="ECO:0000313" key="1">
    <source>
        <dbReference type="EMBL" id="RIW32535.1"/>
    </source>
</evidence>
<dbReference type="PROSITE" id="PS51257">
    <property type="entry name" value="PROKAR_LIPOPROTEIN"/>
    <property type="match status" value="1"/>
</dbReference>
<name>A0A3A1R1S1_9BACI</name>
<dbReference type="OrthoDB" id="2360336at2"/>
<gene>
    <name evidence="1" type="ORF">D3H55_13190</name>
</gene>
<reference evidence="1 2" key="1">
    <citation type="submission" date="2018-09" db="EMBL/GenBank/DDBJ databases">
        <title>Bacillus saliacetes sp. nov., isolated from Thai shrimp paste (Ka-pi).</title>
        <authorList>
            <person name="Daroonpunt R."/>
            <person name="Tanasupawat S."/>
            <person name="Yiamsombut S."/>
        </authorList>
    </citation>
    <scope>NUCLEOTIDE SEQUENCE [LARGE SCALE GENOMIC DNA]</scope>
    <source>
        <strain evidence="1 2">SKP7-4</strain>
    </source>
</reference>
<organism evidence="1 2">
    <name type="scientific">Bacillus salacetis</name>
    <dbReference type="NCBI Taxonomy" id="2315464"/>
    <lineage>
        <taxon>Bacteria</taxon>
        <taxon>Bacillati</taxon>
        <taxon>Bacillota</taxon>
        <taxon>Bacilli</taxon>
        <taxon>Bacillales</taxon>
        <taxon>Bacillaceae</taxon>
        <taxon>Bacillus</taxon>
    </lineage>
</organism>
<dbReference type="AlphaFoldDB" id="A0A3A1R1S1"/>
<dbReference type="RefSeq" id="WP_119547378.1">
    <property type="nucleotide sequence ID" value="NZ_QXIR01000017.1"/>
</dbReference>
<dbReference type="Proteomes" id="UP000265801">
    <property type="component" value="Unassembled WGS sequence"/>
</dbReference>
<comment type="caution">
    <text evidence="1">The sequence shown here is derived from an EMBL/GenBank/DDBJ whole genome shotgun (WGS) entry which is preliminary data.</text>
</comment>
<accession>A0A3A1R1S1</accession>
<evidence type="ECO:0000313" key="2">
    <source>
        <dbReference type="Proteomes" id="UP000265801"/>
    </source>
</evidence>
<sequence>MNRKNKWIIFGIGLSLLLGGCMDNGVDKKQAEVKHQYARVQDYKGEGYFLNNGDENDQIAEAKRDEVENAVKGFFLKEYKAEVKVHNLVGNVDGVTVFVESTGPVHFYSYAIVPINQGMEEIMTKEVRTQEGEVERGIREGLYRLIFEEEFKNLDAYLEKVVSEEDVVGRTVESLQNVGGSGSMTPYYSMSSLKSDDAIKPVYNLYMEDHETAGTILKKAYDGDSFDPDSLRINIMLFMEEENVGPSEEIMKRVVKEIKEMSALPKGTYRVAINDNGVHKESFEGFKDNSIEQEMIRNE</sequence>
<protein>
    <submittedName>
        <fullName evidence="1">DUF1672 family protein</fullName>
    </submittedName>
</protein>
<dbReference type="EMBL" id="QXIR01000017">
    <property type="protein sequence ID" value="RIW32535.1"/>
    <property type="molecule type" value="Genomic_DNA"/>
</dbReference>
<keyword evidence="2" id="KW-1185">Reference proteome</keyword>